<evidence type="ECO:0000313" key="2">
    <source>
        <dbReference type="Ensembl" id="ENSMCSP00000009721.1"/>
    </source>
</evidence>
<dbReference type="AlphaFoldDB" id="A0A8C5TPA7"/>
<feature type="compositionally biased region" description="Basic and acidic residues" evidence="1">
    <location>
        <begin position="8"/>
        <end position="19"/>
    </location>
</feature>
<proteinExistence type="predicted"/>
<evidence type="ECO:0000313" key="3">
    <source>
        <dbReference type="Proteomes" id="UP000694560"/>
    </source>
</evidence>
<feature type="compositionally biased region" description="Polar residues" evidence="1">
    <location>
        <begin position="157"/>
        <end position="171"/>
    </location>
</feature>
<name>A0A8C5TPA7_9PASS</name>
<accession>A0A8C5TPA7</accession>
<feature type="region of interest" description="Disordered" evidence="1">
    <location>
        <begin position="155"/>
        <end position="184"/>
    </location>
</feature>
<feature type="region of interest" description="Disordered" evidence="1">
    <location>
        <begin position="1"/>
        <end position="48"/>
    </location>
</feature>
<dbReference type="Ensembl" id="ENSMCST00000009962.1">
    <property type="protein sequence ID" value="ENSMCSP00000009721.1"/>
    <property type="gene ID" value="ENSMCSG00000006883.1"/>
</dbReference>
<dbReference type="Proteomes" id="UP000694560">
    <property type="component" value="Unplaced"/>
</dbReference>
<keyword evidence="3" id="KW-1185">Reference proteome</keyword>
<protein>
    <submittedName>
        <fullName evidence="2">Uncharacterized protein</fullName>
    </submittedName>
</protein>
<sequence length="184" mass="20332">MSRLGKFTFRDTSEDEAQHARQQQENALHFLPPKPLQQENAGNSSWKLHCPKSQLSQVNVQTKISSFLSPRNFERGDQGISKKLPDLTSCSGFNFKTQKDKESKQEKETHAQLLFHLQSMESLNRTDSGREGRPVGLGCCLCALGAPHRPCAHPPTLLQSSQENSQGSISVLSIPPGELQKAPG</sequence>
<reference evidence="2" key="2">
    <citation type="submission" date="2025-09" db="UniProtKB">
        <authorList>
            <consortium name="Ensembl"/>
        </authorList>
    </citation>
    <scope>IDENTIFICATION</scope>
</reference>
<evidence type="ECO:0000256" key="1">
    <source>
        <dbReference type="SAM" id="MobiDB-lite"/>
    </source>
</evidence>
<organism evidence="2 3">
    <name type="scientific">Malurus cyaneus samueli</name>
    <dbReference type="NCBI Taxonomy" id="2593467"/>
    <lineage>
        <taxon>Eukaryota</taxon>
        <taxon>Metazoa</taxon>
        <taxon>Chordata</taxon>
        <taxon>Craniata</taxon>
        <taxon>Vertebrata</taxon>
        <taxon>Euteleostomi</taxon>
        <taxon>Archelosauria</taxon>
        <taxon>Archosauria</taxon>
        <taxon>Dinosauria</taxon>
        <taxon>Saurischia</taxon>
        <taxon>Theropoda</taxon>
        <taxon>Coelurosauria</taxon>
        <taxon>Aves</taxon>
        <taxon>Neognathae</taxon>
        <taxon>Neoaves</taxon>
        <taxon>Telluraves</taxon>
        <taxon>Australaves</taxon>
        <taxon>Passeriformes</taxon>
        <taxon>Meliphagoidea</taxon>
        <taxon>Maluridae</taxon>
        <taxon>Malurus</taxon>
    </lineage>
</organism>
<reference evidence="2" key="1">
    <citation type="submission" date="2025-08" db="UniProtKB">
        <authorList>
            <consortium name="Ensembl"/>
        </authorList>
    </citation>
    <scope>IDENTIFICATION</scope>
</reference>
<feature type="compositionally biased region" description="Polar residues" evidence="1">
    <location>
        <begin position="37"/>
        <end position="46"/>
    </location>
</feature>